<dbReference type="GO" id="GO:0006120">
    <property type="term" value="P:mitochondrial electron transport, NADH to ubiquinone"/>
    <property type="evidence" value="ECO:0007669"/>
    <property type="project" value="InterPro"/>
</dbReference>
<keyword evidence="6" id="KW-0813">Transport</keyword>
<reference evidence="20" key="1">
    <citation type="journal article" date="2018" name="Mol. Biol. Evol.">
        <title>Transoceanic dispersal and plate tectonics shaped global cockroach distributions: evidence from mitochondrial phylogenomics.</title>
        <authorList>
            <person name="Bourguignon T."/>
            <person name="Qian T."/>
            <person name="Ho S.Y.W."/>
            <person name="Juna F."/>
            <person name="Wang Z."/>
            <person name="Arab D.A."/>
            <person name="Cameron S.L."/>
            <person name="Walker J."/>
            <person name="Rentz D."/>
            <person name="Evans T.A."/>
            <person name="Lo N."/>
        </authorList>
    </citation>
    <scope>NUCLEOTIDE SEQUENCE</scope>
</reference>
<feature type="transmembrane region" description="Helical" evidence="18">
    <location>
        <begin position="231"/>
        <end position="250"/>
    </location>
</feature>
<geneLocation type="mitochondrion" evidence="20"/>
<dbReference type="PANTHER" id="PTHR46552:SF1">
    <property type="entry name" value="NADH-UBIQUINONE OXIDOREDUCTASE CHAIN 2"/>
    <property type="match status" value="1"/>
</dbReference>
<keyword evidence="12 18" id="KW-1133">Transmembrane helix</keyword>
<evidence type="ECO:0000256" key="5">
    <source>
        <dbReference type="ARBA" id="ARBA00021008"/>
    </source>
</evidence>
<evidence type="ECO:0000256" key="3">
    <source>
        <dbReference type="ARBA" id="ARBA00007012"/>
    </source>
</evidence>
<dbReference type="GO" id="GO:0005743">
    <property type="term" value="C:mitochondrial inner membrane"/>
    <property type="evidence" value="ECO:0007669"/>
    <property type="project" value="UniProtKB-SubCell"/>
</dbReference>
<accession>A0A2P1H8H0</accession>
<dbReference type="Pfam" id="PF00361">
    <property type="entry name" value="Proton_antipo_M"/>
    <property type="match status" value="1"/>
</dbReference>
<keyword evidence="16 18" id="KW-0472">Membrane</keyword>
<evidence type="ECO:0000256" key="13">
    <source>
        <dbReference type="ARBA" id="ARBA00023027"/>
    </source>
</evidence>
<keyword evidence="15 18" id="KW-0496">Mitochondrion</keyword>
<keyword evidence="7 18" id="KW-0679">Respiratory chain</keyword>
<proteinExistence type="inferred from homology"/>
<dbReference type="EMBL" id="MG882187">
    <property type="protein sequence ID" value="AVN67827.1"/>
    <property type="molecule type" value="Genomic_DNA"/>
</dbReference>
<evidence type="ECO:0000256" key="9">
    <source>
        <dbReference type="ARBA" id="ARBA00022792"/>
    </source>
</evidence>
<dbReference type="InterPro" id="IPR001750">
    <property type="entry name" value="ND/Mrp_TM"/>
</dbReference>
<keyword evidence="8 18" id="KW-0812">Transmembrane</keyword>
<evidence type="ECO:0000256" key="2">
    <source>
        <dbReference type="ARBA" id="ARBA00004448"/>
    </source>
</evidence>
<evidence type="ECO:0000256" key="7">
    <source>
        <dbReference type="ARBA" id="ARBA00022660"/>
    </source>
</evidence>
<dbReference type="PANTHER" id="PTHR46552">
    <property type="entry name" value="NADH-UBIQUINONE OXIDOREDUCTASE CHAIN 2"/>
    <property type="match status" value="1"/>
</dbReference>
<comment type="catalytic activity">
    <reaction evidence="17 18">
        <text>a ubiquinone + NADH + 5 H(+)(in) = a ubiquinol + NAD(+) + 4 H(+)(out)</text>
        <dbReference type="Rhea" id="RHEA:29091"/>
        <dbReference type="Rhea" id="RHEA-COMP:9565"/>
        <dbReference type="Rhea" id="RHEA-COMP:9566"/>
        <dbReference type="ChEBI" id="CHEBI:15378"/>
        <dbReference type="ChEBI" id="CHEBI:16389"/>
        <dbReference type="ChEBI" id="CHEBI:17976"/>
        <dbReference type="ChEBI" id="CHEBI:57540"/>
        <dbReference type="ChEBI" id="CHEBI:57945"/>
        <dbReference type="EC" id="7.1.1.2"/>
    </reaction>
</comment>
<evidence type="ECO:0000256" key="16">
    <source>
        <dbReference type="ARBA" id="ARBA00023136"/>
    </source>
</evidence>
<evidence type="ECO:0000256" key="10">
    <source>
        <dbReference type="ARBA" id="ARBA00022967"/>
    </source>
</evidence>
<evidence type="ECO:0000256" key="11">
    <source>
        <dbReference type="ARBA" id="ARBA00022982"/>
    </source>
</evidence>
<evidence type="ECO:0000256" key="8">
    <source>
        <dbReference type="ARBA" id="ARBA00022692"/>
    </source>
</evidence>
<evidence type="ECO:0000259" key="19">
    <source>
        <dbReference type="Pfam" id="PF00361"/>
    </source>
</evidence>
<evidence type="ECO:0000256" key="1">
    <source>
        <dbReference type="ARBA" id="ARBA00003257"/>
    </source>
</evidence>
<evidence type="ECO:0000256" key="18">
    <source>
        <dbReference type="RuleBase" id="RU003403"/>
    </source>
</evidence>
<dbReference type="InterPro" id="IPR003917">
    <property type="entry name" value="NADH_UbQ_OxRdtase_chain2"/>
</dbReference>
<feature type="transmembrane region" description="Helical" evidence="18">
    <location>
        <begin position="309"/>
        <end position="328"/>
    </location>
</feature>
<feature type="transmembrane region" description="Helical" evidence="18">
    <location>
        <begin position="262"/>
        <end position="283"/>
    </location>
</feature>
<protein>
    <recommendedName>
        <fullName evidence="5 18">NADH-ubiquinone oxidoreductase chain 2</fullName>
        <ecNumber evidence="4 18">7.1.1.2</ecNumber>
    </recommendedName>
</protein>
<evidence type="ECO:0000256" key="4">
    <source>
        <dbReference type="ARBA" id="ARBA00012944"/>
    </source>
</evidence>
<keyword evidence="10 18" id="KW-1278">Translocase</keyword>
<evidence type="ECO:0000256" key="6">
    <source>
        <dbReference type="ARBA" id="ARBA00022448"/>
    </source>
</evidence>
<dbReference type="AlphaFoldDB" id="A0A2P1H8H0"/>
<keyword evidence="14 18" id="KW-0830">Ubiquinone</keyword>
<dbReference type="EC" id="7.1.1.2" evidence="4 18"/>
<evidence type="ECO:0000256" key="14">
    <source>
        <dbReference type="ARBA" id="ARBA00023075"/>
    </source>
</evidence>
<feature type="domain" description="NADH:quinone oxidoreductase/Mrp antiporter transmembrane" evidence="19">
    <location>
        <begin position="17"/>
        <end position="278"/>
    </location>
</feature>
<organism evidence="20">
    <name type="scientific">Ischnoptera sp. B084</name>
    <dbReference type="NCBI Taxonomy" id="2093467"/>
    <lineage>
        <taxon>Eukaryota</taxon>
        <taxon>Metazoa</taxon>
        <taxon>Ecdysozoa</taxon>
        <taxon>Arthropoda</taxon>
        <taxon>Hexapoda</taxon>
        <taxon>Insecta</taxon>
        <taxon>Pterygota</taxon>
        <taxon>Neoptera</taxon>
        <taxon>Polyneoptera</taxon>
        <taxon>Dictyoptera</taxon>
        <taxon>Blattodea</taxon>
        <taxon>Blaberoidea</taxon>
        <taxon>Blattellidae</taxon>
        <taxon>Ischnoptera</taxon>
    </lineage>
</organism>
<evidence type="ECO:0000256" key="15">
    <source>
        <dbReference type="ARBA" id="ARBA00023128"/>
    </source>
</evidence>
<feature type="transmembrane region" description="Helical" evidence="18">
    <location>
        <begin position="191"/>
        <end position="211"/>
    </location>
</feature>
<name>A0A2P1H8H0_9NEOP</name>
<feature type="transmembrane region" description="Helical" evidence="18">
    <location>
        <begin position="85"/>
        <end position="106"/>
    </location>
</feature>
<feature type="transmembrane region" description="Helical" evidence="18">
    <location>
        <begin position="20"/>
        <end position="39"/>
    </location>
</feature>
<feature type="transmembrane region" description="Helical" evidence="18">
    <location>
        <begin position="51"/>
        <end position="73"/>
    </location>
</feature>
<comment type="function">
    <text evidence="18">Core subunit of the mitochondrial membrane respiratory chain NADH dehydrogenase (Complex I) which catalyzes electron transfer from NADH through the respiratory chain, using ubiquinone as an electron acceptor. Essential for the catalytic activity and assembly of complex I.</text>
</comment>
<comment type="function">
    <text evidence="1">Core subunit of the mitochondrial membrane respiratory chain NADH dehydrogenase (Complex I) that is believed to belong to the minimal assembly required for catalysis. Complex I functions in the transfer of electrons from NADH to the respiratory chain. The immediate electron acceptor for the enzyme is believed to be ubiquinone.</text>
</comment>
<keyword evidence="9 18" id="KW-0999">Mitochondrion inner membrane</keyword>
<dbReference type="PRINTS" id="PR01436">
    <property type="entry name" value="NADHDHGNASE2"/>
</dbReference>
<dbReference type="InterPro" id="IPR050175">
    <property type="entry name" value="Complex_I_Subunit_2"/>
</dbReference>
<evidence type="ECO:0000313" key="20">
    <source>
        <dbReference type="EMBL" id="AVN67827.1"/>
    </source>
</evidence>
<keyword evidence="11 18" id="KW-0249">Electron transport</keyword>
<evidence type="ECO:0000256" key="17">
    <source>
        <dbReference type="ARBA" id="ARBA00049551"/>
    </source>
</evidence>
<sequence length="332" mass="37757">MLFTTTLMSGVMITISSNSWLGAWMGLEINLLSFIPIMSSSNNNYTNESSLKYFLIQALASSVLLFLIMFTMMSSDLLLSDNLTLNMILSTPILMKSGAAPFHWWFPSVMEGLNWMNCFILMTIQKVAPLILISYLISMSWFFIMIIIASNIMGSIGGFNQTSIRKIMTYSSINHIGWMIASMLLGENLWLTYFMIYSTLTMSIICIINPFQTSFINQTFTMDNDMPVKKFMLFTSLLSLGGLPPFLGFLPKWMVITMMVKSSMTLLVTIMVVSSLITLYYYLRMSYSSFIILHSEPSWNYKTYKNKTALTIMLSSMSMMGLMVMTLLNSAY</sequence>
<evidence type="ECO:0000256" key="12">
    <source>
        <dbReference type="ARBA" id="ARBA00022989"/>
    </source>
</evidence>
<gene>
    <name evidence="20" type="primary">nad2</name>
</gene>
<comment type="subcellular location">
    <subcellularLocation>
        <location evidence="2 18">Mitochondrion inner membrane</location>
        <topology evidence="2 18">Multi-pass membrane protein</topology>
    </subcellularLocation>
</comment>
<dbReference type="GO" id="GO:0008137">
    <property type="term" value="F:NADH dehydrogenase (ubiquinone) activity"/>
    <property type="evidence" value="ECO:0007669"/>
    <property type="project" value="UniProtKB-EC"/>
</dbReference>
<comment type="similarity">
    <text evidence="3 18">Belongs to the complex I subunit 2 family.</text>
</comment>
<keyword evidence="13 18" id="KW-0520">NAD</keyword>